<feature type="compositionally biased region" description="Low complexity" evidence="1">
    <location>
        <begin position="128"/>
        <end position="146"/>
    </location>
</feature>
<dbReference type="AlphaFoldDB" id="A0A9P6JFN0"/>
<dbReference type="Proteomes" id="UP000749646">
    <property type="component" value="Unassembled WGS sequence"/>
</dbReference>
<feature type="compositionally biased region" description="Basic and acidic residues" evidence="1">
    <location>
        <begin position="34"/>
        <end position="49"/>
    </location>
</feature>
<feature type="region of interest" description="Disordered" evidence="1">
    <location>
        <begin position="110"/>
        <end position="159"/>
    </location>
</feature>
<keyword evidence="4" id="KW-1185">Reference proteome</keyword>
<proteinExistence type="predicted"/>
<feature type="chain" id="PRO_5040259093" description="C2H2-type domain-containing protein" evidence="2">
    <location>
        <begin position="21"/>
        <end position="301"/>
    </location>
</feature>
<dbReference type="EMBL" id="JAAAHW010004990">
    <property type="protein sequence ID" value="KAF9970408.1"/>
    <property type="molecule type" value="Genomic_DNA"/>
</dbReference>
<evidence type="ECO:0008006" key="5">
    <source>
        <dbReference type="Google" id="ProtNLM"/>
    </source>
</evidence>
<comment type="caution">
    <text evidence="3">The sequence shown here is derived from an EMBL/GenBank/DDBJ whole genome shotgun (WGS) entry which is preliminary data.</text>
</comment>
<evidence type="ECO:0000313" key="4">
    <source>
        <dbReference type="Proteomes" id="UP000749646"/>
    </source>
</evidence>
<feature type="compositionally biased region" description="Basic residues" evidence="1">
    <location>
        <begin position="113"/>
        <end position="126"/>
    </location>
</feature>
<dbReference type="OrthoDB" id="2442023at2759"/>
<reference evidence="3" key="1">
    <citation type="journal article" date="2020" name="Fungal Divers.">
        <title>Resolving the Mortierellaceae phylogeny through synthesis of multi-gene phylogenetics and phylogenomics.</title>
        <authorList>
            <person name="Vandepol N."/>
            <person name="Liber J."/>
            <person name="Desiro A."/>
            <person name="Na H."/>
            <person name="Kennedy M."/>
            <person name="Barry K."/>
            <person name="Grigoriev I.V."/>
            <person name="Miller A.N."/>
            <person name="O'Donnell K."/>
            <person name="Stajich J.E."/>
            <person name="Bonito G."/>
        </authorList>
    </citation>
    <scope>NUCLEOTIDE SEQUENCE</scope>
    <source>
        <strain evidence="3">MES-2147</strain>
    </source>
</reference>
<accession>A0A9P6JFN0</accession>
<feature type="region of interest" description="Disordered" evidence="1">
    <location>
        <begin position="34"/>
        <end position="67"/>
    </location>
</feature>
<evidence type="ECO:0000256" key="2">
    <source>
        <dbReference type="SAM" id="SignalP"/>
    </source>
</evidence>
<sequence>MRFILSVLLATALLGTMAMADIRHGQQASFRLERRQNQPQHDYRPQKVDHSHHRKGSSSSSKKQRRDLQETMIVHQVPSVNMQDTTQRQWMPAEQQVPNTKVEGGARVSAGLHSKRSHKKQHRAAKHSNNNNNNNNSKKRSSSSSSTRNMYNRRDLPQDLKADHDKHICLKCYKNLSNQQHRKHAHTNEDTELAFHRKISSARKFNILGQRKKSNQKNKIKRELLVKAQDIKHKKAGTTRPQERAKRRNTTRPTLTEMSTTIVTAATRITLSNVLVNVAKCSTGDLVDNAWRPSHKVVVLK</sequence>
<evidence type="ECO:0000313" key="3">
    <source>
        <dbReference type="EMBL" id="KAF9970408.1"/>
    </source>
</evidence>
<protein>
    <recommendedName>
        <fullName evidence="5">C2H2-type domain-containing protein</fullName>
    </recommendedName>
</protein>
<feature type="region of interest" description="Disordered" evidence="1">
    <location>
        <begin position="232"/>
        <end position="251"/>
    </location>
</feature>
<organism evidence="3 4">
    <name type="scientific">Modicella reniformis</name>
    <dbReference type="NCBI Taxonomy" id="1440133"/>
    <lineage>
        <taxon>Eukaryota</taxon>
        <taxon>Fungi</taxon>
        <taxon>Fungi incertae sedis</taxon>
        <taxon>Mucoromycota</taxon>
        <taxon>Mortierellomycotina</taxon>
        <taxon>Mortierellomycetes</taxon>
        <taxon>Mortierellales</taxon>
        <taxon>Mortierellaceae</taxon>
        <taxon>Modicella</taxon>
    </lineage>
</organism>
<feature type="signal peptide" evidence="2">
    <location>
        <begin position="1"/>
        <end position="20"/>
    </location>
</feature>
<keyword evidence="2" id="KW-0732">Signal</keyword>
<name>A0A9P6JFN0_9FUNG</name>
<gene>
    <name evidence="3" type="ORF">BGZ65_011149</name>
</gene>
<evidence type="ECO:0000256" key="1">
    <source>
        <dbReference type="SAM" id="MobiDB-lite"/>
    </source>
</evidence>